<dbReference type="Proteomes" id="UP000652761">
    <property type="component" value="Unassembled WGS sequence"/>
</dbReference>
<feature type="coiled-coil region" evidence="1">
    <location>
        <begin position="340"/>
        <end position="385"/>
    </location>
</feature>
<dbReference type="AlphaFoldDB" id="A0A843X2G5"/>
<dbReference type="PANTHER" id="PTHR37261">
    <property type="entry name" value="40S RIBOSOMAL PROTEIN S27"/>
    <property type="match status" value="1"/>
</dbReference>
<organism evidence="3 4">
    <name type="scientific">Colocasia esculenta</name>
    <name type="common">Wild taro</name>
    <name type="synonym">Arum esculentum</name>
    <dbReference type="NCBI Taxonomy" id="4460"/>
    <lineage>
        <taxon>Eukaryota</taxon>
        <taxon>Viridiplantae</taxon>
        <taxon>Streptophyta</taxon>
        <taxon>Embryophyta</taxon>
        <taxon>Tracheophyta</taxon>
        <taxon>Spermatophyta</taxon>
        <taxon>Magnoliopsida</taxon>
        <taxon>Liliopsida</taxon>
        <taxon>Araceae</taxon>
        <taxon>Aroideae</taxon>
        <taxon>Colocasieae</taxon>
        <taxon>Colocasia</taxon>
    </lineage>
</organism>
<evidence type="ECO:0000313" key="3">
    <source>
        <dbReference type="EMBL" id="MQM13598.1"/>
    </source>
</evidence>
<name>A0A843X2G5_COLES</name>
<feature type="non-terminal residue" evidence="3">
    <location>
        <position position="1"/>
    </location>
</feature>
<dbReference type="OrthoDB" id="1939758at2759"/>
<sequence length="890" mass="98174">DQPGWPLSWAHAETGLVGLCPWPTWAEAKLGLLGWTHALAQEPIKFFGLICFRKRHEIHRIYVQSTARVYEVYYATEWQGRDNEYLCTVRCGASEKEVFLPRCDSGKVMVDSLKDSSPSEEVHVKMTTCESNTSEEDGWVEVKIPDSPLLGDQSNSFPKKPDRNVVGNSQIFYEATAEISDASPCTSLILRLLSVQTKDCIHIEEIYIYADPVESTDSNSPLSMTGSIAGNSLLAMLVPSVLQLSKAGSKVQDRTVSSNPSVQKPELDASMVTKEMDSKIARVKMQETFTSVVEKEQVLAQTMLNERIEKVDSDVPNQHHVLDSVPAKRDITHGHLEKLLDELASRVGRIEASLSRFEDNILKPLSCIETRLQRVEQQLDALSSRSASSKPFQCSRFSAPEFQVDDCDSDVGSDIADVVKEDATVDSPDVVKEDATVNSPGVVEENAAVDDQNVVEDMPDGSAVSSFADGVMFVPASDMCPGLFIKAPDFVNEEDEHVSSNDISESASLSCSKAKASSSIDDALSSALKAFMLSASTNSWKNDVPSVPESQSSNVAVDYPMLDENIGTCETSKISSFNETDGICSTNVDKKSDIMFKEGEGQQMCHQKWHWDSFGGLAMDDASETDENESGSGKGSDNDSNIDEAPNEVPNLMRTCRIWNEDSSSDSNFGENVNESHQNMNLLDENSTDSENEPYTLRNWLSGRQDDYRFQETSFLGTMDCNEMNTEVGDKSVICNQNASKVEIQKALNSCQNDTNTEDSDKSLRCSQNMPKVGILMSLNSSEDAEVLDPSRNEESSLLDVQFVQREKSNYAFQLDGLMMDMFDSETEGSDWLNDIGAREHSHLPLLDTAQVDAPVAVNDDPFIDLEVTAKSSEFRTEGSSNEQLFSSLI</sequence>
<dbReference type="PANTHER" id="PTHR37261:SF1">
    <property type="entry name" value="40S RIBOSOMAL PROTEIN S27"/>
    <property type="match status" value="1"/>
</dbReference>
<proteinExistence type="predicted"/>
<evidence type="ECO:0000313" key="4">
    <source>
        <dbReference type="Proteomes" id="UP000652761"/>
    </source>
</evidence>
<feature type="region of interest" description="Disordered" evidence="2">
    <location>
        <begin position="616"/>
        <end position="647"/>
    </location>
</feature>
<comment type="caution">
    <text evidence="3">The sequence shown here is derived from an EMBL/GenBank/DDBJ whole genome shotgun (WGS) entry which is preliminary data.</text>
</comment>
<protein>
    <submittedName>
        <fullName evidence="3">Uncharacterized protein</fullName>
    </submittedName>
</protein>
<keyword evidence="4" id="KW-1185">Reference proteome</keyword>
<keyword evidence="1" id="KW-0175">Coiled coil</keyword>
<dbReference type="EMBL" id="NMUH01005749">
    <property type="protein sequence ID" value="MQM13598.1"/>
    <property type="molecule type" value="Genomic_DNA"/>
</dbReference>
<accession>A0A843X2G5</accession>
<gene>
    <name evidence="3" type="ORF">Taro_046522</name>
</gene>
<reference evidence="3" key="1">
    <citation type="submission" date="2017-07" db="EMBL/GenBank/DDBJ databases">
        <title>Taro Niue Genome Assembly and Annotation.</title>
        <authorList>
            <person name="Atibalentja N."/>
            <person name="Keating K."/>
            <person name="Fields C.J."/>
        </authorList>
    </citation>
    <scope>NUCLEOTIDE SEQUENCE</scope>
    <source>
        <strain evidence="3">Niue_2</strain>
        <tissue evidence="3">Leaf</tissue>
    </source>
</reference>
<evidence type="ECO:0000256" key="2">
    <source>
        <dbReference type="SAM" id="MobiDB-lite"/>
    </source>
</evidence>
<evidence type="ECO:0000256" key="1">
    <source>
        <dbReference type="SAM" id="Coils"/>
    </source>
</evidence>